<dbReference type="Proteomes" id="UP000734823">
    <property type="component" value="Unassembled WGS sequence"/>
</dbReference>
<gene>
    <name evidence="2" type="ORF">GPZ80_12565</name>
</gene>
<keyword evidence="1" id="KW-0812">Transmembrane</keyword>
<proteinExistence type="predicted"/>
<comment type="caution">
    <text evidence="2">The sequence shown here is derived from an EMBL/GenBank/DDBJ whole genome shotgun (WGS) entry which is preliminary data.</text>
</comment>
<dbReference type="Pfam" id="PF14023">
    <property type="entry name" value="Bestrophin-like"/>
    <property type="match status" value="1"/>
</dbReference>
<name>A0ABR7L5Z0_9PSEU</name>
<feature type="transmembrane region" description="Helical" evidence="1">
    <location>
        <begin position="199"/>
        <end position="218"/>
    </location>
</feature>
<feature type="transmembrane region" description="Helical" evidence="1">
    <location>
        <begin position="170"/>
        <end position="190"/>
    </location>
</feature>
<protein>
    <recommendedName>
        <fullName evidence="4">DUF4239 domain-containing protein</fullName>
    </recommendedName>
</protein>
<reference evidence="2 3" key="1">
    <citation type="submission" date="2020-06" db="EMBL/GenBank/DDBJ databases">
        <title>Actinokineospora xiongansis sp. nov., isolated from soil of Baiyangdian.</title>
        <authorList>
            <person name="Zhang X."/>
        </authorList>
    </citation>
    <scope>NUCLEOTIDE SEQUENCE [LARGE SCALE GENOMIC DNA]</scope>
    <source>
        <strain evidence="2 3">HBU206404</strain>
    </source>
</reference>
<keyword evidence="1" id="KW-1133">Transmembrane helix</keyword>
<dbReference type="EMBL" id="JABVED010000006">
    <property type="protein sequence ID" value="MBC6448002.1"/>
    <property type="molecule type" value="Genomic_DNA"/>
</dbReference>
<keyword evidence="1" id="KW-0472">Membrane</keyword>
<sequence length="225" mass="24326">MVVTVVAVLVALVAGLLANRFVRDRVVGPDAEGTTVRDLLSPLETLAVLVLAFVLVAASESFGEVEDAAGMEAKMVDHRFEVAEYAPAANRERIQADAVCYAKAVRSLQWPAMADGKSSSRPVWTADLRAAFKEMEIESAPFEMLVEADKERSSGRRQRLAESTPAIPDVVYWFMSVTLMVMAAAFAFSLPRRRNRAEIVTLTVLTALLTLSSCSSATSTGRSPG</sequence>
<evidence type="ECO:0008006" key="4">
    <source>
        <dbReference type="Google" id="ProtNLM"/>
    </source>
</evidence>
<evidence type="ECO:0000313" key="3">
    <source>
        <dbReference type="Proteomes" id="UP000734823"/>
    </source>
</evidence>
<keyword evidence="3" id="KW-1185">Reference proteome</keyword>
<evidence type="ECO:0000313" key="2">
    <source>
        <dbReference type="EMBL" id="MBC6448002.1"/>
    </source>
</evidence>
<accession>A0ABR7L5Z0</accession>
<dbReference type="RefSeq" id="WP_187220509.1">
    <property type="nucleotide sequence ID" value="NZ_JABVED010000006.1"/>
</dbReference>
<organism evidence="2 3">
    <name type="scientific">Actinokineospora xionganensis</name>
    <dbReference type="NCBI Taxonomy" id="2684470"/>
    <lineage>
        <taxon>Bacteria</taxon>
        <taxon>Bacillati</taxon>
        <taxon>Actinomycetota</taxon>
        <taxon>Actinomycetes</taxon>
        <taxon>Pseudonocardiales</taxon>
        <taxon>Pseudonocardiaceae</taxon>
        <taxon>Actinokineospora</taxon>
    </lineage>
</organism>
<dbReference type="InterPro" id="IPR025333">
    <property type="entry name" value="DUF4239"/>
</dbReference>
<evidence type="ECO:0000256" key="1">
    <source>
        <dbReference type="SAM" id="Phobius"/>
    </source>
</evidence>